<name>A0A1I8I1H2_9PLAT</name>
<evidence type="ECO:0000313" key="1">
    <source>
        <dbReference type="Proteomes" id="UP000095280"/>
    </source>
</evidence>
<proteinExistence type="predicted"/>
<protein>
    <submittedName>
        <fullName evidence="2">Uncharacterized protein</fullName>
    </submittedName>
</protein>
<dbReference type="Proteomes" id="UP000095280">
    <property type="component" value="Unplaced"/>
</dbReference>
<accession>A0A1I8I1H2</accession>
<keyword evidence="1" id="KW-1185">Reference proteome</keyword>
<evidence type="ECO:0000313" key="2">
    <source>
        <dbReference type="WBParaSite" id="maker-uti_cns_0009420-snap-gene-0.8-mRNA-1"/>
    </source>
</evidence>
<reference evidence="2" key="1">
    <citation type="submission" date="2016-11" db="UniProtKB">
        <authorList>
            <consortium name="WormBaseParasite"/>
        </authorList>
    </citation>
    <scope>IDENTIFICATION</scope>
</reference>
<organism evidence="1 2">
    <name type="scientific">Macrostomum lignano</name>
    <dbReference type="NCBI Taxonomy" id="282301"/>
    <lineage>
        <taxon>Eukaryota</taxon>
        <taxon>Metazoa</taxon>
        <taxon>Spiralia</taxon>
        <taxon>Lophotrochozoa</taxon>
        <taxon>Platyhelminthes</taxon>
        <taxon>Rhabditophora</taxon>
        <taxon>Macrostomorpha</taxon>
        <taxon>Macrostomida</taxon>
        <taxon>Macrostomidae</taxon>
        <taxon>Macrostomum</taxon>
    </lineage>
</organism>
<sequence>MASSLFELDGRRVRL</sequence>
<dbReference type="WBParaSite" id="maker-uti_cns_0009420-snap-gene-0.8-mRNA-1">
    <property type="protein sequence ID" value="maker-uti_cns_0009420-snap-gene-0.8-mRNA-1"/>
    <property type="gene ID" value="maker-uti_cns_0009420-snap-gene-0.8"/>
</dbReference>